<feature type="non-terminal residue" evidence="2">
    <location>
        <position position="47"/>
    </location>
</feature>
<dbReference type="AlphaFoldDB" id="A0A9N9G7Y7"/>
<gene>
    <name evidence="2" type="ORF">FCALED_LOCUS7924</name>
</gene>
<dbReference type="OrthoDB" id="447173at2759"/>
<feature type="domain" description="Dynein heavy chain C-terminal" evidence="1">
    <location>
        <begin position="1"/>
        <end position="46"/>
    </location>
</feature>
<evidence type="ECO:0000313" key="3">
    <source>
        <dbReference type="Proteomes" id="UP000789570"/>
    </source>
</evidence>
<organism evidence="2 3">
    <name type="scientific">Funneliformis caledonium</name>
    <dbReference type="NCBI Taxonomy" id="1117310"/>
    <lineage>
        <taxon>Eukaryota</taxon>
        <taxon>Fungi</taxon>
        <taxon>Fungi incertae sedis</taxon>
        <taxon>Mucoromycota</taxon>
        <taxon>Glomeromycotina</taxon>
        <taxon>Glomeromycetes</taxon>
        <taxon>Glomerales</taxon>
        <taxon>Glomeraceae</taxon>
        <taxon>Funneliformis</taxon>
    </lineage>
</organism>
<dbReference type="EMBL" id="CAJVPQ010002205">
    <property type="protein sequence ID" value="CAG8587691.1"/>
    <property type="molecule type" value="Genomic_DNA"/>
</dbReference>
<evidence type="ECO:0000259" key="1">
    <source>
        <dbReference type="Pfam" id="PF18199"/>
    </source>
</evidence>
<protein>
    <submittedName>
        <fullName evidence="2">6540_t:CDS:1</fullName>
    </submittedName>
</protein>
<dbReference type="Pfam" id="PF18199">
    <property type="entry name" value="Dynein_C"/>
    <property type="match status" value="1"/>
</dbReference>
<accession>A0A9N9G7Y7</accession>
<dbReference type="Gene3D" id="3.10.490.20">
    <property type="match status" value="1"/>
</dbReference>
<name>A0A9N9G7Y7_9GLOM</name>
<dbReference type="InterPro" id="IPR043160">
    <property type="entry name" value="Dynein_C_barrel"/>
</dbReference>
<dbReference type="InterPro" id="IPR041228">
    <property type="entry name" value="Dynein_C"/>
</dbReference>
<keyword evidence="3" id="KW-1185">Reference proteome</keyword>
<sequence length="47" mass="5353">MPEAFVTATHQEVAQSHKWSLKELRLEIDLNREGDKDSFVITGLKLA</sequence>
<reference evidence="2" key="1">
    <citation type="submission" date="2021-06" db="EMBL/GenBank/DDBJ databases">
        <authorList>
            <person name="Kallberg Y."/>
            <person name="Tangrot J."/>
            <person name="Rosling A."/>
        </authorList>
    </citation>
    <scope>NUCLEOTIDE SEQUENCE</scope>
    <source>
        <strain evidence="2">UK204</strain>
    </source>
</reference>
<dbReference type="Proteomes" id="UP000789570">
    <property type="component" value="Unassembled WGS sequence"/>
</dbReference>
<proteinExistence type="predicted"/>
<evidence type="ECO:0000313" key="2">
    <source>
        <dbReference type="EMBL" id="CAG8587691.1"/>
    </source>
</evidence>
<comment type="caution">
    <text evidence="2">The sequence shown here is derived from an EMBL/GenBank/DDBJ whole genome shotgun (WGS) entry which is preliminary data.</text>
</comment>